<organism evidence="22 23">
    <name type="scientific">Nitrospina watsonii</name>
    <dbReference type="NCBI Taxonomy" id="1323948"/>
    <lineage>
        <taxon>Bacteria</taxon>
        <taxon>Pseudomonadati</taxon>
        <taxon>Nitrospinota/Tectimicrobiota group</taxon>
        <taxon>Nitrospinota</taxon>
        <taxon>Nitrospinia</taxon>
        <taxon>Nitrospinales</taxon>
        <taxon>Nitrospinaceae</taxon>
        <taxon>Nitrospina</taxon>
    </lineage>
</organism>
<feature type="transmembrane region" description="Helical" evidence="21">
    <location>
        <begin position="166"/>
        <end position="183"/>
    </location>
</feature>
<feature type="transmembrane region" description="Helical" evidence="21">
    <location>
        <begin position="106"/>
        <end position="129"/>
    </location>
</feature>
<keyword evidence="3" id="KW-1003">Cell membrane</keyword>
<keyword evidence="10 21" id="KW-1133">Transmembrane helix</keyword>
<sequence length="369" mass="40523">MGRNNSEQGCDRILAFAVALLVLIGIVMVFSSSAVYAMEEYHDSWYFLKRHILWAILGTALLLAAKSVDYHKLEGATYIIMAVTVLLLIGVMFPQMSKEVGGARRWLVIGGFSFQPSELAKFAVILFMAKSLVKRADKLGNFAYGFLPNLIVLGIFFMLILLQPDFGTALIISIVCFTMLYIAGVKKNYLIYSVAAAAPFLISAVLSAEYRKRRLLSFLDPWADPSDTGFQAVQSFIAFGRGGLWGLGLGDSRQKLFYLPEAHTDFIFSVVGEELGFIGTLGILALFLLVLWRGFKIAYHAKDMYGTHLAMGLTLLVAIQAFTNMGVAVGLLPTKGLTLPFISLGGSSLLITMLCMGVLLNISEHTVRR</sequence>
<keyword evidence="11 21" id="KW-0472">Membrane</keyword>
<evidence type="ECO:0000256" key="18">
    <source>
        <dbReference type="ARBA" id="ARBA00041418"/>
    </source>
</evidence>
<keyword evidence="4" id="KW-0132">Cell division</keyword>
<evidence type="ECO:0000256" key="8">
    <source>
        <dbReference type="ARBA" id="ARBA00022960"/>
    </source>
</evidence>
<feature type="transmembrane region" description="Helical" evidence="21">
    <location>
        <begin position="76"/>
        <end position="94"/>
    </location>
</feature>
<keyword evidence="13" id="KW-0961">Cell wall biogenesis/degradation</keyword>
<evidence type="ECO:0000256" key="3">
    <source>
        <dbReference type="ARBA" id="ARBA00022475"/>
    </source>
</evidence>
<comment type="similarity">
    <text evidence="16">Belongs to the SEDS family. FtsW subfamily.</text>
</comment>
<evidence type="ECO:0000256" key="14">
    <source>
        <dbReference type="ARBA" id="ARBA00032370"/>
    </source>
</evidence>
<dbReference type="PANTHER" id="PTHR30474">
    <property type="entry name" value="CELL CYCLE PROTEIN"/>
    <property type="match status" value="1"/>
</dbReference>
<feature type="transmembrane region" description="Helical" evidence="21">
    <location>
        <begin position="307"/>
        <end position="332"/>
    </location>
</feature>
<evidence type="ECO:0000256" key="2">
    <source>
        <dbReference type="ARBA" id="ARBA00004752"/>
    </source>
</evidence>
<feature type="transmembrane region" description="Helical" evidence="21">
    <location>
        <begin position="190"/>
        <end position="208"/>
    </location>
</feature>
<evidence type="ECO:0000256" key="10">
    <source>
        <dbReference type="ARBA" id="ARBA00022989"/>
    </source>
</evidence>
<evidence type="ECO:0000256" key="7">
    <source>
        <dbReference type="ARBA" id="ARBA00022692"/>
    </source>
</evidence>
<comment type="catalytic activity">
    <reaction evidence="20">
        <text>[GlcNAc-(1-&gt;4)-Mur2Ac(oyl-L-Ala-gamma-D-Glu-L-Lys-D-Ala-D-Ala)](n)-di-trans,octa-cis-undecaprenyl diphosphate + beta-D-GlcNAc-(1-&gt;4)-Mur2Ac(oyl-L-Ala-gamma-D-Glu-L-Lys-D-Ala-D-Ala)-di-trans,octa-cis-undecaprenyl diphosphate = [GlcNAc-(1-&gt;4)-Mur2Ac(oyl-L-Ala-gamma-D-Glu-L-Lys-D-Ala-D-Ala)](n+1)-di-trans,octa-cis-undecaprenyl diphosphate + di-trans,octa-cis-undecaprenyl diphosphate + H(+)</text>
        <dbReference type="Rhea" id="RHEA:23708"/>
        <dbReference type="Rhea" id="RHEA-COMP:9602"/>
        <dbReference type="Rhea" id="RHEA-COMP:9603"/>
        <dbReference type="ChEBI" id="CHEBI:15378"/>
        <dbReference type="ChEBI" id="CHEBI:58405"/>
        <dbReference type="ChEBI" id="CHEBI:60033"/>
        <dbReference type="ChEBI" id="CHEBI:78435"/>
        <dbReference type="EC" id="2.4.99.28"/>
    </reaction>
</comment>
<protein>
    <recommendedName>
        <fullName evidence="17">Probable peptidoglycan glycosyltransferase FtsW</fullName>
        <ecNumber evidence="19">2.4.99.28</ecNumber>
    </recommendedName>
    <alternativeName>
        <fullName evidence="18">Cell division protein FtsW</fullName>
    </alternativeName>
    <alternativeName>
        <fullName evidence="15">Cell wall polymerase</fullName>
    </alternativeName>
    <alternativeName>
        <fullName evidence="14">Peptidoglycan polymerase</fullName>
    </alternativeName>
</protein>
<evidence type="ECO:0000256" key="20">
    <source>
        <dbReference type="ARBA" id="ARBA00049902"/>
    </source>
</evidence>
<keyword evidence="7 21" id="KW-0812">Transmembrane</keyword>
<feature type="transmembrane region" description="Helical" evidence="21">
    <location>
        <begin position="338"/>
        <end position="362"/>
    </location>
</feature>
<reference evidence="22 23" key="1">
    <citation type="submission" date="2022-09" db="EMBL/GenBank/DDBJ databases">
        <authorList>
            <person name="Kop L."/>
        </authorList>
    </citation>
    <scope>NUCLEOTIDE SEQUENCE [LARGE SCALE GENOMIC DNA]</scope>
    <source>
        <strain evidence="22 23">347</strain>
    </source>
</reference>
<evidence type="ECO:0000256" key="1">
    <source>
        <dbReference type="ARBA" id="ARBA00004651"/>
    </source>
</evidence>
<dbReference type="Proteomes" id="UP001157733">
    <property type="component" value="Chromosome"/>
</dbReference>
<keyword evidence="23" id="KW-1185">Reference proteome</keyword>
<dbReference type="NCBIfam" id="TIGR02614">
    <property type="entry name" value="ftsW"/>
    <property type="match status" value="1"/>
</dbReference>
<keyword evidence="6 22" id="KW-0808">Transferase</keyword>
<dbReference type="GO" id="GO:0016757">
    <property type="term" value="F:glycosyltransferase activity"/>
    <property type="evidence" value="ECO:0007669"/>
    <property type="project" value="UniProtKB-KW"/>
</dbReference>
<dbReference type="InterPro" id="IPR013437">
    <property type="entry name" value="FtsW"/>
</dbReference>
<evidence type="ECO:0000256" key="16">
    <source>
        <dbReference type="ARBA" id="ARBA00038053"/>
    </source>
</evidence>
<evidence type="ECO:0000256" key="19">
    <source>
        <dbReference type="ARBA" id="ARBA00044770"/>
    </source>
</evidence>
<keyword evidence="9" id="KW-0573">Peptidoglycan synthesis</keyword>
<evidence type="ECO:0000256" key="9">
    <source>
        <dbReference type="ARBA" id="ARBA00022984"/>
    </source>
</evidence>
<comment type="subcellular location">
    <subcellularLocation>
        <location evidence="1">Cell membrane</location>
        <topology evidence="1">Multi-pass membrane protein</topology>
    </subcellularLocation>
</comment>
<dbReference type="PANTHER" id="PTHR30474:SF2">
    <property type="entry name" value="PEPTIDOGLYCAN GLYCOSYLTRANSFERASE FTSW-RELATED"/>
    <property type="match status" value="1"/>
</dbReference>
<comment type="pathway">
    <text evidence="2">Cell wall biogenesis; peptidoglycan biosynthesis.</text>
</comment>
<gene>
    <name evidence="22" type="primary">ftsW</name>
    <name evidence="22" type="ORF">NSPWAT_0837</name>
</gene>
<keyword evidence="5 22" id="KW-0328">Glycosyltransferase</keyword>
<dbReference type="RefSeq" id="WP_282010616.1">
    <property type="nucleotide sequence ID" value="NZ_OX336137.1"/>
</dbReference>
<evidence type="ECO:0000313" key="22">
    <source>
        <dbReference type="EMBL" id="CAI2717696.1"/>
    </source>
</evidence>
<evidence type="ECO:0000256" key="13">
    <source>
        <dbReference type="ARBA" id="ARBA00023316"/>
    </source>
</evidence>
<evidence type="ECO:0000256" key="5">
    <source>
        <dbReference type="ARBA" id="ARBA00022676"/>
    </source>
</evidence>
<name>A0ABN8VWY8_9BACT</name>
<keyword evidence="12" id="KW-0131">Cell cycle</keyword>
<evidence type="ECO:0000313" key="23">
    <source>
        <dbReference type="Proteomes" id="UP001157733"/>
    </source>
</evidence>
<evidence type="ECO:0000256" key="6">
    <source>
        <dbReference type="ARBA" id="ARBA00022679"/>
    </source>
</evidence>
<evidence type="ECO:0000256" key="11">
    <source>
        <dbReference type="ARBA" id="ARBA00023136"/>
    </source>
</evidence>
<evidence type="ECO:0000256" key="4">
    <source>
        <dbReference type="ARBA" id="ARBA00022618"/>
    </source>
</evidence>
<accession>A0ABN8VWY8</accession>
<dbReference type="Pfam" id="PF01098">
    <property type="entry name" value="FTSW_RODA_SPOVE"/>
    <property type="match status" value="1"/>
</dbReference>
<evidence type="ECO:0000256" key="15">
    <source>
        <dbReference type="ARBA" id="ARBA00033270"/>
    </source>
</evidence>
<feature type="transmembrane region" description="Helical" evidence="21">
    <location>
        <begin position="12"/>
        <end position="38"/>
    </location>
</feature>
<evidence type="ECO:0000256" key="21">
    <source>
        <dbReference type="SAM" id="Phobius"/>
    </source>
</evidence>
<evidence type="ECO:0000256" key="12">
    <source>
        <dbReference type="ARBA" id="ARBA00023306"/>
    </source>
</evidence>
<keyword evidence="8" id="KW-0133">Cell shape</keyword>
<dbReference type="InterPro" id="IPR001182">
    <property type="entry name" value="FtsW/RodA"/>
</dbReference>
<feature type="transmembrane region" description="Helical" evidence="21">
    <location>
        <begin position="44"/>
        <end position="64"/>
    </location>
</feature>
<dbReference type="EC" id="2.4.99.28" evidence="19"/>
<dbReference type="EMBL" id="OX336137">
    <property type="protein sequence ID" value="CAI2717696.1"/>
    <property type="molecule type" value="Genomic_DNA"/>
</dbReference>
<feature type="transmembrane region" description="Helical" evidence="21">
    <location>
        <begin position="141"/>
        <end position="160"/>
    </location>
</feature>
<feature type="transmembrane region" description="Helical" evidence="21">
    <location>
        <begin position="275"/>
        <end position="295"/>
    </location>
</feature>
<proteinExistence type="inferred from homology"/>
<evidence type="ECO:0000256" key="17">
    <source>
        <dbReference type="ARBA" id="ARBA00041185"/>
    </source>
</evidence>